<dbReference type="EMBL" id="CP007389">
    <property type="protein sequence ID" value="APT73380.1"/>
    <property type="molecule type" value="Genomic_DNA"/>
</dbReference>
<evidence type="ECO:0000256" key="2">
    <source>
        <dbReference type="ARBA" id="ARBA00011900"/>
    </source>
</evidence>
<dbReference type="Pfam" id="PF02086">
    <property type="entry name" value="MethyltransfD12"/>
    <property type="match status" value="1"/>
</dbReference>
<dbReference type="PRINTS" id="PR00505">
    <property type="entry name" value="D12N6MTFRASE"/>
</dbReference>
<proteinExistence type="inferred from homology"/>
<organism evidence="8 9">
    <name type="scientific">Thermosipho melanesiensis</name>
    <dbReference type="NCBI Taxonomy" id="46541"/>
    <lineage>
        <taxon>Bacteria</taxon>
        <taxon>Thermotogati</taxon>
        <taxon>Thermotogota</taxon>
        <taxon>Thermotogae</taxon>
        <taxon>Thermotogales</taxon>
        <taxon>Fervidobacteriaceae</taxon>
        <taxon>Thermosipho</taxon>
    </lineage>
</organism>
<dbReference type="PIRSF" id="PIRSF000398">
    <property type="entry name" value="M_m6A_EcoRV"/>
    <property type="match status" value="1"/>
</dbReference>
<evidence type="ECO:0000313" key="8">
    <source>
        <dbReference type="EMBL" id="APT73380.1"/>
    </source>
</evidence>
<evidence type="ECO:0000256" key="4">
    <source>
        <dbReference type="ARBA" id="ARBA00022679"/>
    </source>
</evidence>
<dbReference type="InterPro" id="IPR002052">
    <property type="entry name" value="DNA_methylase_N6_adenine_CS"/>
</dbReference>
<evidence type="ECO:0000256" key="6">
    <source>
        <dbReference type="ARBA" id="ARBA00047942"/>
    </source>
</evidence>
<sequence>MQLMLFQEYKFSSTNSKKAKPFLKWAGGKTQILSEIDKRLPRELKNGKKMRYIEPFVGSGAVLFHLLSNYNIEKAYIIDINENLINLYKVIKNNVCDLIEYLKILERKFLNSNGEERKKIYYSKRKEFNKLKNNKIKKAALLIFLNRTCYNGLYRVNSKGEFNVPFGRYKNPKILDEENLINVSLALKNVEILCDDFEISKNFIDENTFVYIDPPYRPLSNTSNFTSYFNNTFDDNEQIRLKNFFDFITNKGAKILLSNSDPKNTDPNDNFFDELYKNYIIERILAKRMINSKGSKRGYIYELLIRNYYE</sequence>
<evidence type="ECO:0000313" key="9">
    <source>
        <dbReference type="Proteomes" id="UP000185490"/>
    </source>
</evidence>
<dbReference type="InterPro" id="IPR012263">
    <property type="entry name" value="M_m6A_EcoRV"/>
</dbReference>
<dbReference type="NCBIfam" id="TIGR00571">
    <property type="entry name" value="dam"/>
    <property type="match status" value="1"/>
</dbReference>
<comment type="similarity">
    <text evidence="1 7">Belongs to the N(4)/N(6)-methyltransferase family.</text>
</comment>
<gene>
    <name evidence="8" type="ORF">BW47_01680</name>
</gene>
<name>A0ABM6GD18_9BACT</name>
<keyword evidence="9" id="KW-1185">Reference proteome</keyword>
<comment type="catalytic activity">
    <reaction evidence="6 7">
        <text>a 2'-deoxyadenosine in DNA + S-adenosyl-L-methionine = an N(6)-methyl-2'-deoxyadenosine in DNA + S-adenosyl-L-homocysteine + H(+)</text>
        <dbReference type="Rhea" id="RHEA:15197"/>
        <dbReference type="Rhea" id="RHEA-COMP:12418"/>
        <dbReference type="Rhea" id="RHEA-COMP:12419"/>
        <dbReference type="ChEBI" id="CHEBI:15378"/>
        <dbReference type="ChEBI" id="CHEBI:57856"/>
        <dbReference type="ChEBI" id="CHEBI:59789"/>
        <dbReference type="ChEBI" id="CHEBI:90615"/>
        <dbReference type="ChEBI" id="CHEBI:90616"/>
        <dbReference type="EC" id="2.1.1.72"/>
    </reaction>
</comment>
<evidence type="ECO:0000256" key="5">
    <source>
        <dbReference type="ARBA" id="ARBA00022691"/>
    </source>
</evidence>
<dbReference type="InterPro" id="IPR029063">
    <property type="entry name" value="SAM-dependent_MTases_sf"/>
</dbReference>
<dbReference type="InterPro" id="IPR012327">
    <property type="entry name" value="MeTrfase_D12"/>
</dbReference>
<keyword evidence="4 7" id="KW-0808">Transferase</keyword>
<dbReference type="RefSeq" id="WP_012056541.1">
    <property type="nucleotide sequence ID" value="NZ_CP007389.1"/>
</dbReference>
<dbReference type="InterPro" id="IPR023095">
    <property type="entry name" value="Ade_MeTrfase_dom_2"/>
</dbReference>
<reference evidence="8 9" key="1">
    <citation type="submission" date="2014-02" db="EMBL/GenBank/DDBJ databases">
        <title>Diversity of Thermotogales isolates from hydrothermal vents.</title>
        <authorList>
            <person name="Haverkamp T.H.A."/>
            <person name="Lossouarn J."/>
            <person name="Geslin C."/>
            <person name="Nesbo C.L."/>
        </authorList>
    </citation>
    <scope>NUCLEOTIDE SEQUENCE [LARGE SCALE GENOMIC DNA]</scope>
    <source>
        <strain evidence="8 9">431</strain>
    </source>
</reference>
<dbReference type="Gene3D" id="3.40.50.150">
    <property type="entry name" value="Vaccinia Virus protein VP39"/>
    <property type="match status" value="1"/>
</dbReference>
<protein>
    <recommendedName>
        <fullName evidence="2 7">Site-specific DNA-methyltransferase (adenine-specific)</fullName>
        <ecNumber evidence="2 7">2.1.1.72</ecNumber>
    </recommendedName>
</protein>
<accession>A0ABM6GD18</accession>
<dbReference type="PANTHER" id="PTHR30481:SF3">
    <property type="entry name" value="DNA ADENINE METHYLASE"/>
    <property type="match status" value="1"/>
</dbReference>
<keyword evidence="3 7" id="KW-0489">Methyltransferase</keyword>
<dbReference type="Gene3D" id="1.10.1020.10">
    <property type="entry name" value="Adenine-specific Methyltransferase, Domain 2"/>
    <property type="match status" value="1"/>
</dbReference>
<dbReference type="EC" id="2.1.1.72" evidence="2 7"/>
<dbReference type="PROSITE" id="PS00092">
    <property type="entry name" value="N6_MTASE"/>
    <property type="match status" value="1"/>
</dbReference>
<dbReference type="Proteomes" id="UP000185490">
    <property type="component" value="Chromosome"/>
</dbReference>
<dbReference type="PANTHER" id="PTHR30481">
    <property type="entry name" value="DNA ADENINE METHYLASE"/>
    <property type="match status" value="1"/>
</dbReference>
<dbReference type="GO" id="GO:0032259">
    <property type="term" value="P:methylation"/>
    <property type="evidence" value="ECO:0007669"/>
    <property type="project" value="UniProtKB-KW"/>
</dbReference>
<keyword evidence="5 7" id="KW-0949">S-adenosyl-L-methionine</keyword>
<evidence type="ECO:0000256" key="1">
    <source>
        <dbReference type="ARBA" id="ARBA00006594"/>
    </source>
</evidence>
<dbReference type="GO" id="GO:0008168">
    <property type="term" value="F:methyltransferase activity"/>
    <property type="evidence" value="ECO:0007669"/>
    <property type="project" value="UniProtKB-KW"/>
</dbReference>
<dbReference type="SUPFAM" id="SSF53335">
    <property type="entry name" value="S-adenosyl-L-methionine-dependent methyltransferases"/>
    <property type="match status" value="1"/>
</dbReference>
<evidence type="ECO:0000256" key="7">
    <source>
        <dbReference type="RuleBase" id="RU361257"/>
    </source>
</evidence>
<evidence type="ECO:0000256" key="3">
    <source>
        <dbReference type="ARBA" id="ARBA00022603"/>
    </source>
</evidence>